<dbReference type="SUPFAM" id="SSF140718">
    <property type="entry name" value="Mediator hinge subcomplex-like"/>
    <property type="match status" value="1"/>
</dbReference>
<evidence type="ECO:0000313" key="9">
    <source>
        <dbReference type="EMBL" id="KAK9502644.1"/>
    </source>
</evidence>
<dbReference type="Proteomes" id="UP001461498">
    <property type="component" value="Unassembled WGS sequence"/>
</dbReference>
<evidence type="ECO:0000256" key="2">
    <source>
        <dbReference type="ARBA" id="ARBA00023015"/>
    </source>
</evidence>
<proteinExistence type="inferred from homology"/>
<comment type="subunit">
    <text evidence="6">Component of the Mediator complex.</text>
</comment>
<keyword evidence="3 6" id="KW-0010">Activator</keyword>
<sequence>MSDRLTQLQDTINQQAEYFCNSIGILQQYSTPSKFAGFDRSGSQTPQQQDDYAQLFATLISRCANDIDALIESLPNDESSNDQQIQCLRTLEQENQEAAERLEEVVRKGEALLEQVQSSLADIAQSHNPYGTGIGGLLKKGWHLIPGVMGASVMGLLGLGIGIFAVATRFPVTLPPKYKRDYIVYRPDDPRAKVPSGYTINENGLESFLLISSWEKYLLSNTAFVIKWQVENLCQS</sequence>
<keyword evidence="2 6" id="KW-0805">Transcription regulation</keyword>
<comment type="function">
    <text evidence="6">Component of the Mediator complex, a coactivator involved in the regulated transcription of nearly all RNA polymerase II-dependent genes. Mediator functions as a bridge to convey information from gene-specific regulatory proteins to the basal RNA polymerase II transcription machinery. Mediator is recruited to promoters by direct interactions with regulatory proteins and serves as a scaffold for the assembly of a functional preinitiation complex with RNA polymerase II and the general transcription factors.</text>
</comment>
<dbReference type="PANTHER" id="PTHR13381:SF0">
    <property type="entry name" value="MEDIATOR OF RNA POLYMERASE II TRANSCRIPTION SUBUNIT 21"/>
    <property type="match status" value="1"/>
</dbReference>
<dbReference type="GO" id="GO:0006357">
    <property type="term" value="P:regulation of transcription by RNA polymerase II"/>
    <property type="evidence" value="ECO:0007669"/>
    <property type="project" value="TreeGrafter"/>
</dbReference>
<keyword evidence="8" id="KW-1133">Transmembrane helix</keyword>
<feature type="coiled-coil region" evidence="7">
    <location>
        <begin position="81"/>
        <end position="119"/>
    </location>
</feature>
<dbReference type="Pfam" id="PF11221">
    <property type="entry name" value="Med21"/>
    <property type="match status" value="1"/>
</dbReference>
<comment type="similarity">
    <text evidence="6">Belongs to the Mediator complex subunit 21 family.</text>
</comment>
<accession>A0AAW1D261</accession>
<dbReference type="GO" id="GO:0016592">
    <property type="term" value="C:mediator complex"/>
    <property type="evidence" value="ECO:0007669"/>
    <property type="project" value="UniProtKB-UniRule"/>
</dbReference>
<keyword evidence="8" id="KW-0472">Membrane</keyword>
<dbReference type="GO" id="GO:0003712">
    <property type="term" value="F:transcription coregulator activity"/>
    <property type="evidence" value="ECO:0007669"/>
    <property type="project" value="TreeGrafter"/>
</dbReference>
<keyword evidence="7" id="KW-0175">Coiled coil</keyword>
<evidence type="ECO:0000256" key="5">
    <source>
        <dbReference type="ARBA" id="ARBA00023242"/>
    </source>
</evidence>
<evidence type="ECO:0000313" key="10">
    <source>
        <dbReference type="Proteomes" id="UP001461498"/>
    </source>
</evidence>
<dbReference type="AlphaFoldDB" id="A0AAW1D261"/>
<dbReference type="InterPro" id="IPR021384">
    <property type="entry name" value="Mediator_Med21"/>
</dbReference>
<feature type="transmembrane region" description="Helical" evidence="8">
    <location>
        <begin position="144"/>
        <end position="167"/>
    </location>
</feature>
<gene>
    <name evidence="9" type="ORF">O3M35_011375</name>
</gene>
<reference evidence="9 10" key="1">
    <citation type="submission" date="2022-12" db="EMBL/GenBank/DDBJ databases">
        <title>Chromosome-level genome assembly of true bugs.</title>
        <authorList>
            <person name="Ma L."/>
            <person name="Li H."/>
        </authorList>
    </citation>
    <scope>NUCLEOTIDE SEQUENCE [LARGE SCALE GENOMIC DNA]</scope>
    <source>
        <strain evidence="9">Lab_2022b</strain>
    </source>
</reference>
<evidence type="ECO:0000256" key="7">
    <source>
        <dbReference type="SAM" id="Coils"/>
    </source>
</evidence>
<protein>
    <recommendedName>
        <fullName evidence="6">Mediator of RNA polymerase II transcription subunit 21</fullName>
    </recommendedName>
</protein>
<dbReference type="InterPro" id="IPR037212">
    <property type="entry name" value="Med7/Med21-like"/>
</dbReference>
<dbReference type="PANTHER" id="PTHR13381">
    <property type="entry name" value="RNA POLYMERASE II HOLOENZYME COMPONENT SRB7"/>
    <property type="match status" value="1"/>
</dbReference>
<keyword evidence="4 6" id="KW-0804">Transcription</keyword>
<dbReference type="EMBL" id="JAPXFL010000008">
    <property type="protein sequence ID" value="KAK9502644.1"/>
    <property type="molecule type" value="Genomic_DNA"/>
</dbReference>
<comment type="caution">
    <text evidence="9">The sequence shown here is derived from an EMBL/GenBank/DDBJ whole genome shotgun (WGS) entry which is preliminary data.</text>
</comment>
<comment type="subcellular location">
    <subcellularLocation>
        <location evidence="1 6">Nucleus</location>
    </subcellularLocation>
</comment>
<name>A0AAW1D261_9HEMI</name>
<evidence type="ECO:0000256" key="1">
    <source>
        <dbReference type="ARBA" id="ARBA00004123"/>
    </source>
</evidence>
<keyword evidence="5 6" id="KW-0539">Nucleus</keyword>
<organism evidence="9 10">
    <name type="scientific">Rhynocoris fuscipes</name>
    <dbReference type="NCBI Taxonomy" id="488301"/>
    <lineage>
        <taxon>Eukaryota</taxon>
        <taxon>Metazoa</taxon>
        <taxon>Ecdysozoa</taxon>
        <taxon>Arthropoda</taxon>
        <taxon>Hexapoda</taxon>
        <taxon>Insecta</taxon>
        <taxon>Pterygota</taxon>
        <taxon>Neoptera</taxon>
        <taxon>Paraneoptera</taxon>
        <taxon>Hemiptera</taxon>
        <taxon>Heteroptera</taxon>
        <taxon>Panheteroptera</taxon>
        <taxon>Cimicomorpha</taxon>
        <taxon>Reduviidae</taxon>
        <taxon>Harpactorinae</taxon>
        <taxon>Harpactorini</taxon>
        <taxon>Rhynocoris</taxon>
    </lineage>
</organism>
<evidence type="ECO:0000256" key="4">
    <source>
        <dbReference type="ARBA" id="ARBA00023163"/>
    </source>
</evidence>
<keyword evidence="8" id="KW-0812">Transmembrane</keyword>
<evidence type="ECO:0000256" key="3">
    <source>
        <dbReference type="ARBA" id="ARBA00023159"/>
    </source>
</evidence>
<dbReference type="Gene3D" id="6.10.280.10">
    <property type="entry name" value="Mediator complex, subunit Med21"/>
    <property type="match status" value="1"/>
</dbReference>
<evidence type="ECO:0000256" key="6">
    <source>
        <dbReference type="RuleBase" id="RU366036"/>
    </source>
</evidence>
<evidence type="ECO:0000256" key="8">
    <source>
        <dbReference type="SAM" id="Phobius"/>
    </source>
</evidence>
<keyword evidence="10" id="KW-1185">Reference proteome</keyword>